<dbReference type="SUPFAM" id="SSF48498">
    <property type="entry name" value="Tetracyclin repressor-like, C-terminal domain"/>
    <property type="match status" value="1"/>
</dbReference>
<dbReference type="InterPro" id="IPR009057">
    <property type="entry name" value="Homeodomain-like_sf"/>
</dbReference>
<dbReference type="AlphaFoldDB" id="A0A2I2KZT0"/>
<evidence type="ECO:0000313" key="6">
    <source>
        <dbReference type="EMBL" id="SNQ51168.1"/>
    </source>
</evidence>
<keyword evidence="7" id="KW-1185">Reference proteome</keyword>
<organism evidence="6 7">
    <name type="scientific">Frankia canadensis</name>
    <dbReference type="NCBI Taxonomy" id="1836972"/>
    <lineage>
        <taxon>Bacteria</taxon>
        <taxon>Bacillati</taxon>
        <taxon>Actinomycetota</taxon>
        <taxon>Actinomycetes</taxon>
        <taxon>Frankiales</taxon>
        <taxon>Frankiaceae</taxon>
        <taxon>Frankia</taxon>
    </lineage>
</organism>
<keyword evidence="3" id="KW-0804">Transcription</keyword>
<dbReference type="Proteomes" id="UP000234331">
    <property type="component" value="Unassembled WGS sequence"/>
</dbReference>
<dbReference type="GO" id="GO:0003700">
    <property type="term" value="F:DNA-binding transcription factor activity"/>
    <property type="evidence" value="ECO:0007669"/>
    <property type="project" value="TreeGrafter"/>
</dbReference>
<dbReference type="Pfam" id="PF00440">
    <property type="entry name" value="TetR_N"/>
    <property type="match status" value="1"/>
</dbReference>
<protein>
    <recommendedName>
        <fullName evidence="5">HTH tetR-type domain-containing protein</fullName>
    </recommendedName>
</protein>
<proteinExistence type="predicted"/>
<dbReference type="InterPro" id="IPR001647">
    <property type="entry name" value="HTH_TetR"/>
</dbReference>
<keyword evidence="2 4" id="KW-0238">DNA-binding</keyword>
<gene>
    <name evidence="6" type="ORF">FRACA_620017</name>
</gene>
<dbReference type="RefSeq" id="WP_101834899.1">
    <property type="nucleotide sequence ID" value="NZ_FZMO01000528.1"/>
</dbReference>
<dbReference type="GO" id="GO:0000976">
    <property type="term" value="F:transcription cis-regulatory region binding"/>
    <property type="evidence" value="ECO:0007669"/>
    <property type="project" value="TreeGrafter"/>
</dbReference>
<feature type="domain" description="HTH tetR-type" evidence="5">
    <location>
        <begin position="9"/>
        <end position="69"/>
    </location>
</feature>
<dbReference type="PROSITE" id="PS50977">
    <property type="entry name" value="HTH_TETR_2"/>
    <property type="match status" value="1"/>
</dbReference>
<dbReference type="InterPro" id="IPR025996">
    <property type="entry name" value="MT1864/Rv1816-like_C"/>
</dbReference>
<accession>A0A2I2KZT0</accession>
<evidence type="ECO:0000256" key="1">
    <source>
        <dbReference type="ARBA" id="ARBA00023015"/>
    </source>
</evidence>
<dbReference type="EMBL" id="FZMO01000528">
    <property type="protein sequence ID" value="SNQ51168.1"/>
    <property type="molecule type" value="Genomic_DNA"/>
</dbReference>
<dbReference type="PRINTS" id="PR00455">
    <property type="entry name" value="HTHTETR"/>
</dbReference>
<dbReference type="PANTHER" id="PTHR30055:SF209">
    <property type="entry name" value="POSSIBLE TRANSCRIPTIONAL REGULATORY PROTEIN (PROBABLY TETR-FAMILY)"/>
    <property type="match status" value="1"/>
</dbReference>
<reference evidence="6 7" key="1">
    <citation type="submission" date="2017-06" db="EMBL/GenBank/DDBJ databases">
        <authorList>
            <person name="Kim H.J."/>
            <person name="Triplett B.A."/>
        </authorList>
    </citation>
    <scope>NUCLEOTIDE SEQUENCE [LARGE SCALE GENOMIC DNA]</scope>
    <source>
        <strain evidence="6">FRACA_ARgP5</strain>
    </source>
</reference>
<evidence type="ECO:0000256" key="2">
    <source>
        <dbReference type="ARBA" id="ARBA00023125"/>
    </source>
</evidence>
<evidence type="ECO:0000259" key="5">
    <source>
        <dbReference type="PROSITE" id="PS50977"/>
    </source>
</evidence>
<evidence type="ECO:0000313" key="7">
    <source>
        <dbReference type="Proteomes" id="UP000234331"/>
    </source>
</evidence>
<dbReference type="InterPro" id="IPR050109">
    <property type="entry name" value="HTH-type_TetR-like_transc_reg"/>
</dbReference>
<dbReference type="SUPFAM" id="SSF46689">
    <property type="entry name" value="Homeodomain-like"/>
    <property type="match status" value="1"/>
</dbReference>
<keyword evidence="1" id="KW-0805">Transcription regulation</keyword>
<dbReference type="PANTHER" id="PTHR30055">
    <property type="entry name" value="HTH-TYPE TRANSCRIPTIONAL REGULATOR RUTR"/>
    <property type="match status" value="1"/>
</dbReference>
<feature type="DNA-binding region" description="H-T-H motif" evidence="4">
    <location>
        <begin position="32"/>
        <end position="51"/>
    </location>
</feature>
<dbReference type="InterPro" id="IPR036271">
    <property type="entry name" value="Tet_transcr_reg_TetR-rel_C_sf"/>
</dbReference>
<name>A0A2I2KZT0_9ACTN</name>
<sequence>MGRPRQHDESTRLALLDAAERLIERDGPDAASVRAVADAVGTTTRAVYSVFGSKDGMLEALAIRLFDVLIAAIDACPRTDDPVDDLITASLAGFRRTSIDHPALYSLVFLRVVPDLQLGAEFAATAGAAFGRLEALVERLNTEGTLPKAAVPAAALSVHALTEGLASMELRGMLTTTDNPEATWRTALHAVLTGLTLTQQV</sequence>
<evidence type="ECO:0000256" key="3">
    <source>
        <dbReference type="ARBA" id="ARBA00023163"/>
    </source>
</evidence>
<dbReference type="Gene3D" id="1.10.357.10">
    <property type="entry name" value="Tetracycline Repressor, domain 2"/>
    <property type="match status" value="1"/>
</dbReference>
<dbReference type="OrthoDB" id="4709966at2"/>
<evidence type="ECO:0000256" key="4">
    <source>
        <dbReference type="PROSITE-ProRule" id="PRU00335"/>
    </source>
</evidence>
<dbReference type="Pfam" id="PF13305">
    <property type="entry name" value="TetR_C_33"/>
    <property type="match status" value="1"/>
</dbReference>